<evidence type="ECO:0000256" key="1">
    <source>
        <dbReference type="RuleBase" id="RU368002"/>
    </source>
</evidence>
<feature type="domain" description="Glycine N-acyltransferase C-terminal" evidence="2">
    <location>
        <begin position="193"/>
        <end position="263"/>
    </location>
</feature>
<dbReference type="Proteomes" id="UP000694865">
    <property type="component" value="Unplaced"/>
</dbReference>
<evidence type="ECO:0000313" key="3">
    <source>
        <dbReference type="Proteomes" id="UP000694865"/>
    </source>
</evidence>
<evidence type="ECO:0000313" key="4">
    <source>
        <dbReference type="RefSeq" id="XP_006816392.1"/>
    </source>
</evidence>
<dbReference type="EC" id="2.3.1.-" evidence="1"/>
<protein>
    <recommendedName>
        <fullName evidence="1">Glycine N-acyltransferase-like protein</fullName>
        <ecNumber evidence="1">2.3.1.-</ecNumber>
    </recommendedName>
</protein>
<name>A0ABM0M8Q1_SACKO</name>
<organism evidence="3 4">
    <name type="scientific">Saccoglossus kowalevskii</name>
    <name type="common">Acorn worm</name>
    <dbReference type="NCBI Taxonomy" id="10224"/>
    <lineage>
        <taxon>Eukaryota</taxon>
        <taxon>Metazoa</taxon>
        <taxon>Hemichordata</taxon>
        <taxon>Enteropneusta</taxon>
        <taxon>Harrimaniidae</taxon>
        <taxon>Saccoglossus</taxon>
    </lineage>
</organism>
<dbReference type="InterPro" id="IPR016181">
    <property type="entry name" value="Acyl_CoA_acyltransferase"/>
</dbReference>
<accession>A0ABM0M8Q1</accession>
<dbReference type="PANTHER" id="PTHR15298">
    <property type="entry name" value="L-COA N-ACYLTRANSFERASE-RELATED"/>
    <property type="match status" value="1"/>
</dbReference>
<keyword evidence="1" id="KW-0012">Acyltransferase</keyword>
<dbReference type="GeneID" id="102805931"/>
<keyword evidence="1" id="KW-0808">Transferase</keyword>
<sequence length="278" mass="31600">MAMKMTMAKLPDILPRLGKWMPASGHVYWMIKNSLKTNNTWPCIDIYTDTFDVAKCTTVLGISRDYYSSPLTTCFAFSTDNTSFKTLLNTPGLLDWKQDRIIFEGIAKASIDSVTETCVQNSFQPTVVDMCQLLSLHDKRKLERAANAVLPDGFRKGPLLPRHVSLLTSHWTHDFPHPRLWETLKYCSSAAIYNPANQPVAWGVHTEMGDMGMGYCEPAYRRNGFASIIMGTLAMEITNKKEIPYFYFKLTNTVFEKGAEKLGCKKHKDLVAWVMFEK</sequence>
<reference evidence="4" key="1">
    <citation type="submission" date="2025-08" db="UniProtKB">
        <authorList>
            <consortium name="RefSeq"/>
        </authorList>
    </citation>
    <scope>IDENTIFICATION</scope>
    <source>
        <tissue evidence="4">Testes</tissue>
    </source>
</reference>
<comment type="similarity">
    <text evidence="1">Belongs to the glycine N-acyltransferase family.</text>
</comment>
<proteinExistence type="inferred from homology"/>
<keyword evidence="3" id="KW-1185">Reference proteome</keyword>
<dbReference type="Pfam" id="PF08444">
    <property type="entry name" value="Gly_acyl_tr_C"/>
    <property type="match status" value="1"/>
</dbReference>
<dbReference type="SUPFAM" id="SSF55729">
    <property type="entry name" value="Acyl-CoA N-acyltransferases (Nat)"/>
    <property type="match status" value="1"/>
</dbReference>
<dbReference type="RefSeq" id="XP_006816392.1">
    <property type="nucleotide sequence ID" value="XM_006816329.1"/>
</dbReference>
<dbReference type="Gene3D" id="3.40.630.30">
    <property type="match status" value="1"/>
</dbReference>
<dbReference type="InterPro" id="IPR013652">
    <property type="entry name" value="Glycine_N-acyltransferase_C"/>
</dbReference>
<dbReference type="InterPro" id="IPR010313">
    <property type="entry name" value="Glycine_N-acyltransferase"/>
</dbReference>
<gene>
    <name evidence="4" type="primary">LOC102805931</name>
</gene>
<evidence type="ECO:0000259" key="2">
    <source>
        <dbReference type="Pfam" id="PF08444"/>
    </source>
</evidence>
<dbReference type="PANTHER" id="PTHR15298:SF1">
    <property type="entry name" value="GLYCINE N-ACYLTRANSFERASE-LIKE PROTEIN"/>
    <property type="match status" value="1"/>
</dbReference>